<dbReference type="GO" id="GO:0022857">
    <property type="term" value="F:transmembrane transporter activity"/>
    <property type="evidence" value="ECO:0007669"/>
    <property type="project" value="InterPro"/>
</dbReference>
<feature type="transmembrane region" description="Helical" evidence="6">
    <location>
        <begin position="377"/>
        <end position="397"/>
    </location>
</feature>
<feature type="transmembrane region" description="Helical" evidence="6">
    <location>
        <begin position="175"/>
        <end position="194"/>
    </location>
</feature>
<feature type="transmembrane region" description="Helical" evidence="6">
    <location>
        <begin position="83"/>
        <end position="102"/>
    </location>
</feature>
<evidence type="ECO:0000256" key="5">
    <source>
        <dbReference type="ARBA" id="ARBA00023136"/>
    </source>
</evidence>
<gene>
    <name evidence="7" type="ORF">SAMN05216588_103267</name>
</gene>
<evidence type="ECO:0000313" key="8">
    <source>
        <dbReference type="Proteomes" id="UP000198606"/>
    </source>
</evidence>
<dbReference type="AlphaFoldDB" id="A0A1G8AR31"/>
<feature type="transmembrane region" description="Helical" evidence="6">
    <location>
        <begin position="248"/>
        <end position="274"/>
    </location>
</feature>
<feature type="transmembrane region" description="Helical" evidence="6">
    <location>
        <begin position="52"/>
        <end position="71"/>
    </location>
</feature>
<feature type="transmembrane region" description="Helical" evidence="6">
    <location>
        <begin position="108"/>
        <end position="129"/>
    </location>
</feature>
<evidence type="ECO:0000256" key="4">
    <source>
        <dbReference type="ARBA" id="ARBA00022989"/>
    </source>
</evidence>
<evidence type="ECO:0000256" key="6">
    <source>
        <dbReference type="SAM" id="Phobius"/>
    </source>
</evidence>
<evidence type="ECO:0000256" key="2">
    <source>
        <dbReference type="ARBA" id="ARBA00022448"/>
    </source>
</evidence>
<feature type="transmembrane region" description="Helical" evidence="6">
    <location>
        <begin position="12"/>
        <end position="32"/>
    </location>
</feature>
<keyword evidence="4 6" id="KW-1133">Transmembrane helix</keyword>
<dbReference type="GO" id="GO:0016020">
    <property type="term" value="C:membrane"/>
    <property type="evidence" value="ECO:0007669"/>
    <property type="project" value="UniProtKB-SubCell"/>
</dbReference>
<dbReference type="SUPFAM" id="SSF103473">
    <property type="entry name" value="MFS general substrate transporter"/>
    <property type="match status" value="1"/>
</dbReference>
<dbReference type="EMBL" id="FNDG01000003">
    <property type="protein sequence ID" value="SDH23186.1"/>
    <property type="molecule type" value="Genomic_DNA"/>
</dbReference>
<dbReference type="Proteomes" id="UP000198606">
    <property type="component" value="Unassembled WGS sequence"/>
</dbReference>
<dbReference type="Gene3D" id="1.20.1250.20">
    <property type="entry name" value="MFS general substrate transporter like domains"/>
    <property type="match status" value="1"/>
</dbReference>
<dbReference type="CDD" id="cd17485">
    <property type="entry name" value="MFS_MFSD3"/>
    <property type="match status" value="1"/>
</dbReference>
<dbReference type="InterPro" id="IPR004752">
    <property type="entry name" value="AmpG_permease/AT-1"/>
</dbReference>
<dbReference type="STRING" id="29435.SAMN05216588_103267"/>
<dbReference type="PANTHER" id="PTHR12778:SF10">
    <property type="entry name" value="MAJOR FACILITATOR SUPERFAMILY DOMAIN-CONTAINING PROTEIN 3"/>
    <property type="match status" value="1"/>
</dbReference>
<feature type="transmembrane region" description="Helical" evidence="6">
    <location>
        <begin position="312"/>
        <end position="336"/>
    </location>
</feature>
<dbReference type="RefSeq" id="WP_084303752.1">
    <property type="nucleotide sequence ID" value="NZ_FNDG01000003.1"/>
</dbReference>
<evidence type="ECO:0000256" key="1">
    <source>
        <dbReference type="ARBA" id="ARBA00004141"/>
    </source>
</evidence>
<dbReference type="PANTHER" id="PTHR12778">
    <property type="entry name" value="SOLUTE CARRIER FAMILY 33 ACETYL-COA TRANSPORTER -RELATED"/>
    <property type="match status" value="1"/>
</dbReference>
<dbReference type="InterPro" id="IPR036259">
    <property type="entry name" value="MFS_trans_sf"/>
</dbReference>
<protein>
    <submittedName>
        <fullName evidence="7">Predicted arabinose efflux permease, MFS family</fullName>
    </submittedName>
</protein>
<proteinExistence type="predicted"/>
<accession>A0A1G8AR31</accession>
<dbReference type="Pfam" id="PF07690">
    <property type="entry name" value="MFS_1"/>
    <property type="match status" value="1"/>
</dbReference>
<keyword evidence="2" id="KW-0813">Transport</keyword>
<evidence type="ECO:0000256" key="3">
    <source>
        <dbReference type="ARBA" id="ARBA00022692"/>
    </source>
</evidence>
<keyword evidence="3 6" id="KW-0812">Transmembrane</keyword>
<organism evidence="7 8">
    <name type="scientific">Phytopseudomonas flavescens</name>
    <dbReference type="NCBI Taxonomy" id="29435"/>
    <lineage>
        <taxon>Bacteria</taxon>
        <taxon>Pseudomonadati</taxon>
        <taxon>Pseudomonadota</taxon>
        <taxon>Gammaproteobacteria</taxon>
        <taxon>Pseudomonadales</taxon>
        <taxon>Pseudomonadaceae</taxon>
        <taxon>Phytopseudomonas</taxon>
    </lineage>
</organism>
<evidence type="ECO:0000313" key="7">
    <source>
        <dbReference type="EMBL" id="SDH23186.1"/>
    </source>
</evidence>
<name>A0A1G8AR31_9GAMM</name>
<comment type="subcellular location">
    <subcellularLocation>
        <location evidence="1">Membrane</location>
        <topology evidence="1">Multi-pass membrane protein</topology>
    </subcellularLocation>
</comment>
<feature type="transmembrane region" description="Helical" evidence="6">
    <location>
        <begin position="286"/>
        <end position="306"/>
    </location>
</feature>
<feature type="transmembrane region" description="Helical" evidence="6">
    <location>
        <begin position="218"/>
        <end position="242"/>
    </location>
</feature>
<sequence>MQQSNDLTPVTRLSLTVIVVLYLAHALPLYFFNVALPAILRSQGVDLRWIGMLALLYIPWAFKFLWAPLVDRYYLHVLGRRRTWLWLTQAALVAGLLALAVSGLEHGLLLFVLIGLWISTFAATQDIAIDGYTVESLATEEHRLGSMAQSMGVALGSMLGGAGVLWLYQAAGWQTALLTLAAMAALPMLVVARVEERHSPAAERPSFIHTLRRPEMRWALLLILLYRAVEAPAMAMLTPLLVDQQWSLAQIGVLMSVAGASIGLLAAVLTARALKTRAPEVLLIRAGWWRSGIYLLLAALLASGLAATSTPWLGLVVLATLALRYMAMTSLYALFMRLCSRQQAGTDFTVLVCFELLVFFIGGSLSGFLAKGLGYETYYLLLGGLSVLSVLVCKPLIKKLSSGFAS</sequence>
<feature type="transmembrane region" description="Helical" evidence="6">
    <location>
        <begin position="348"/>
        <end position="371"/>
    </location>
</feature>
<feature type="transmembrane region" description="Helical" evidence="6">
    <location>
        <begin position="150"/>
        <end position="169"/>
    </location>
</feature>
<dbReference type="InterPro" id="IPR011701">
    <property type="entry name" value="MFS"/>
</dbReference>
<keyword evidence="5 6" id="KW-0472">Membrane</keyword>
<reference evidence="7 8" key="1">
    <citation type="submission" date="2016-10" db="EMBL/GenBank/DDBJ databases">
        <authorList>
            <person name="de Groot N.N."/>
        </authorList>
    </citation>
    <scope>NUCLEOTIDE SEQUENCE [LARGE SCALE GENOMIC DNA]</scope>
    <source>
        <strain evidence="7 8">LMG 18387</strain>
    </source>
</reference>